<protein>
    <submittedName>
        <fullName evidence="2">Uncharacterized protein</fullName>
    </submittedName>
</protein>
<keyword evidence="1" id="KW-0812">Transmembrane</keyword>
<dbReference type="RefSeq" id="WP_066240833.1">
    <property type="nucleotide sequence ID" value="NZ_LSGP01000017.1"/>
</dbReference>
<sequence length="419" mass="46372">MLSIIAIVLSILIIFRLINLLKLMSTSDFWEGLAVHASFVLVIYAILDSSFLMHVSPTFAVNFLVLSPLWLVATYVFAKFEIDSKQKQLPKSKCFSLAVSRISIALIVFIVVNVILAIIQVFGEYVIHIQIPNELLFLVSTGILVWFGIIVENRKARFAFSVLLRVVCLGFLVYRLDHLGDAAQVDASDTEHHKSLLSDSNTLHEEYIHDDAYAKIDPSIKPFPDNFNHGLDTGHHESMLSDSNTLHEKYIHNDAYAKIDPSIKPFPDNFNHGLDHQAYAEQTPVTATTYNIGQDIHPHFNDQIRHNIQNSFGFSTATITESATHTTITDANGTNIYLYSDGSGGHTIQGPDKHYIGRLTAEGTIENAQSFTVGHIKHVGNNIALTDSMGMSVGHVDGTTGAILDQQGMTIGKVREGSK</sequence>
<feature type="transmembrane region" description="Helical" evidence="1">
    <location>
        <begin position="6"/>
        <end position="22"/>
    </location>
</feature>
<dbReference type="Proteomes" id="UP000076268">
    <property type="component" value="Unassembled WGS sequence"/>
</dbReference>
<evidence type="ECO:0000313" key="2">
    <source>
        <dbReference type="EMBL" id="KYZ76055.1"/>
    </source>
</evidence>
<feature type="transmembrane region" description="Helical" evidence="1">
    <location>
        <begin position="59"/>
        <end position="78"/>
    </location>
</feature>
<keyword evidence="1" id="KW-1133">Transmembrane helix</keyword>
<feature type="transmembrane region" description="Helical" evidence="1">
    <location>
        <begin position="135"/>
        <end position="151"/>
    </location>
</feature>
<feature type="transmembrane region" description="Helical" evidence="1">
    <location>
        <begin position="99"/>
        <end position="123"/>
    </location>
</feature>
<reference evidence="2 3" key="1">
    <citation type="submission" date="2016-02" db="EMBL/GenBank/DDBJ databases">
        <title>Anaerosporomusa subterraneum gen. nov., sp. nov., a spore-forming obligate anaerobe isolated from saprolite.</title>
        <authorList>
            <person name="Choi J.K."/>
            <person name="Shah M."/>
            <person name="Yee N."/>
        </authorList>
    </citation>
    <scope>NUCLEOTIDE SEQUENCE [LARGE SCALE GENOMIC DNA]</scope>
    <source>
        <strain evidence="2 3">RU4</strain>
    </source>
</reference>
<organism evidence="2 3">
    <name type="scientific">Anaerosporomusa subterranea</name>
    <dbReference type="NCBI Taxonomy" id="1794912"/>
    <lineage>
        <taxon>Bacteria</taxon>
        <taxon>Bacillati</taxon>
        <taxon>Bacillota</taxon>
        <taxon>Negativicutes</taxon>
        <taxon>Acetonemataceae</taxon>
        <taxon>Anaerosporomusa</taxon>
    </lineage>
</organism>
<name>A0A154BQC4_ANASB</name>
<evidence type="ECO:0000256" key="1">
    <source>
        <dbReference type="SAM" id="Phobius"/>
    </source>
</evidence>
<accession>A0A154BQC4</accession>
<dbReference type="EMBL" id="LSGP01000017">
    <property type="protein sequence ID" value="KYZ76055.1"/>
    <property type="molecule type" value="Genomic_DNA"/>
</dbReference>
<comment type="caution">
    <text evidence="2">The sequence shown here is derived from an EMBL/GenBank/DDBJ whole genome shotgun (WGS) entry which is preliminary data.</text>
</comment>
<feature type="transmembrane region" description="Helical" evidence="1">
    <location>
        <begin position="29"/>
        <end position="47"/>
    </location>
</feature>
<evidence type="ECO:0000313" key="3">
    <source>
        <dbReference type="Proteomes" id="UP000076268"/>
    </source>
</evidence>
<gene>
    <name evidence="2" type="ORF">AXX12_06320</name>
</gene>
<proteinExistence type="predicted"/>
<feature type="transmembrane region" description="Helical" evidence="1">
    <location>
        <begin position="158"/>
        <end position="176"/>
    </location>
</feature>
<dbReference type="AlphaFoldDB" id="A0A154BQC4"/>
<keyword evidence="3" id="KW-1185">Reference proteome</keyword>
<keyword evidence="1" id="KW-0472">Membrane</keyword>